<evidence type="ECO:0000313" key="1">
    <source>
        <dbReference type="EMBL" id="RFU71777.1"/>
    </source>
</evidence>
<keyword evidence="2" id="KW-1185">Reference proteome</keyword>
<gene>
    <name evidence="1" type="ORF">TARUN_10485</name>
</gene>
<feature type="non-terminal residue" evidence="1">
    <location>
        <position position="57"/>
    </location>
</feature>
<protein>
    <submittedName>
        <fullName evidence="1">Uncharacterized protein</fullName>
    </submittedName>
</protein>
<sequence>MAMIGRLWGCFNPPTPPKSSDAIRFGVLGAAGIAPLALFNPAKSHPEVIVQAISARD</sequence>
<comment type="caution">
    <text evidence="1">The sequence shown here is derived from an EMBL/GenBank/DDBJ whole genome shotgun (WGS) entry which is preliminary data.</text>
</comment>
<name>A0A395N7K4_TRIAR</name>
<accession>A0A395N7K4</accession>
<dbReference type="Proteomes" id="UP000266272">
    <property type="component" value="Unassembled WGS sequence"/>
</dbReference>
<dbReference type="AlphaFoldDB" id="A0A395N7K4"/>
<proteinExistence type="predicted"/>
<dbReference type="STRING" id="490622.A0A395N7K4"/>
<dbReference type="EMBL" id="PXOA01001254">
    <property type="protein sequence ID" value="RFU71777.1"/>
    <property type="molecule type" value="Genomic_DNA"/>
</dbReference>
<dbReference type="OrthoDB" id="6417021at2759"/>
<organism evidence="1 2">
    <name type="scientific">Trichoderma arundinaceum</name>
    <dbReference type="NCBI Taxonomy" id="490622"/>
    <lineage>
        <taxon>Eukaryota</taxon>
        <taxon>Fungi</taxon>
        <taxon>Dikarya</taxon>
        <taxon>Ascomycota</taxon>
        <taxon>Pezizomycotina</taxon>
        <taxon>Sordariomycetes</taxon>
        <taxon>Hypocreomycetidae</taxon>
        <taxon>Hypocreales</taxon>
        <taxon>Hypocreaceae</taxon>
        <taxon>Trichoderma</taxon>
    </lineage>
</organism>
<reference evidence="1 2" key="1">
    <citation type="journal article" date="2018" name="PLoS Pathog.">
        <title>Evolution of structural diversity of trichothecenes, a family of toxins produced by plant pathogenic and entomopathogenic fungi.</title>
        <authorList>
            <person name="Proctor R.H."/>
            <person name="McCormick S.P."/>
            <person name="Kim H.S."/>
            <person name="Cardoza R.E."/>
            <person name="Stanley A.M."/>
            <person name="Lindo L."/>
            <person name="Kelly A."/>
            <person name="Brown D.W."/>
            <person name="Lee T."/>
            <person name="Vaughan M.M."/>
            <person name="Alexander N.J."/>
            <person name="Busman M."/>
            <person name="Gutierrez S."/>
        </authorList>
    </citation>
    <scope>NUCLEOTIDE SEQUENCE [LARGE SCALE GENOMIC DNA]</scope>
    <source>
        <strain evidence="1 2">IBT 40837</strain>
    </source>
</reference>
<evidence type="ECO:0000313" key="2">
    <source>
        <dbReference type="Proteomes" id="UP000266272"/>
    </source>
</evidence>